<dbReference type="AlphaFoldDB" id="A0A136WDI3"/>
<dbReference type="CDD" id="cd02573">
    <property type="entry name" value="PseudoU_synth_EcTruB"/>
    <property type="match status" value="1"/>
</dbReference>
<evidence type="ECO:0000313" key="8">
    <source>
        <dbReference type="EMBL" id="KXL52544.1"/>
    </source>
</evidence>
<dbReference type="EC" id="5.4.99.25" evidence="5"/>
<accession>A0A136WDI3</accession>
<keyword evidence="9" id="KW-1185">Reference proteome</keyword>
<comment type="function">
    <text evidence="5">Responsible for synthesis of pseudouridine from uracil-55 in the psi GC loop of transfer RNAs.</text>
</comment>
<feature type="active site" description="Nucleophile" evidence="5">
    <location>
        <position position="38"/>
    </location>
</feature>
<dbReference type="Proteomes" id="UP000070539">
    <property type="component" value="Unassembled WGS sequence"/>
</dbReference>
<evidence type="ECO:0000256" key="1">
    <source>
        <dbReference type="ARBA" id="ARBA00000385"/>
    </source>
</evidence>
<dbReference type="STRING" id="36847.CLNEO_19530"/>
<dbReference type="SUPFAM" id="SSF55120">
    <property type="entry name" value="Pseudouridine synthase"/>
    <property type="match status" value="1"/>
</dbReference>
<proteinExistence type="inferred from homology"/>
<dbReference type="InterPro" id="IPR020103">
    <property type="entry name" value="PsdUridine_synth_cat_dom_sf"/>
</dbReference>
<dbReference type="Gene3D" id="3.30.2350.10">
    <property type="entry name" value="Pseudouridine synthase"/>
    <property type="match status" value="1"/>
</dbReference>
<dbReference type="HAMAP" id="MF_01080">
    <property type="entry name" value="TruB_bact"/>
    <property type="match status" value="1"/>
</dbReference>
<keyword evidence="4 5" id="KW-0413">Isomerase</keyword>
<sequence>MDGILNIYKEKGFTSHDVVAVVRKTLHMKKVGHTGTLDPDAQGVLPICVGKGTKLAEIIMDGRKSYRAILHLGITTTTEDASGEVLEEKPVAFDEEKIREAVKAFIGEIEQVPPMYSAIKINGKKLYELAREGKEIERKARKITVFDIRIRRFLPPFQVEIDVDCSKGTYIRTLCADIGKALGCGGHMASLLRTATGGFLLENAISLGELKALEESGQIETALLKLEDALGEYEKVFVLEKATKLLYNGGKIRGHFFRAEKELEKGQVVTVFDHEKNLVGIYSVMQEGEDFFIKPFKMLI</sequence>
<comment type="similarity">
    <text evidence="2 5">Belongs to the pseudouridine synthase TruB family. Type 1 subfamily.</text>
</comment>
<dbReference type="PATRIC" id="fig|36847.3.peg.2297"/>
<keyword evidence="3 5" id="KW-0819">tRNA processing</keyword>
<comment type="catalytic activity">
    <reaction evidence="1 5">
        <text>uridine(55) in tRNA = pseudouridine(55) in tRNA</text>
        <dbReference type="Rhea" id="RHEA:42532"/>
        <dbReference type="Rhea" id="RHEA-COMP:10101"/>
        <dbReference type="Rhea" id="RHEA-COMP:10102"/>
        <dbReference type="ChEBI" id="CHEBI:65314"/>
        <dbReference type="ChEBI" id="CHEBI:65315"/>
        <dbReference type="EC" id="5.4.99.25"/>
    </reaction>
</comment>
<evidence type="ECO:0000256" key="3">
    <source>
        <dbReference type="ARBA" id="ARBA00022694"/>
    </source>
</evidence>
<dbReference type="Pfam" id="PF01509">
    <property type="entry name" value="TruB_N"/>
    <property type="match status" value="1"/>
</dbReference>
<dbReference type="Pfam" id="PF16198">
    <property type="entry name" value="TruB_C_2"/>
    <property type="match status" value="1"/>
</dbReference>
<organism evidence="8 9">
    <name type="scientific">Anaerotignum neopropionicum</name>
    <dbReference type="NCBI Taxonomy" id="36847"/>
    <lineage>
        <taxon>Bacteria</taxon>
        <taxon>Bacillati</taxon>
        <taxon>Bacillota</taxon>
        <taxon>Clostridia</taxon>
        <taxon>Lachnospirales</taxon>
        <taxon>Anaerotignaceae</taxon>
        <taxon>Anaerotignum</taxon>
    </lineage>
</organism>
<feature type="domain" description="Pseudouridine synthase II N-terminal" evidence="6">
    <location>
        <begin position="23"/>
        <end position="171"/>
    </location>
</feature>
<protein>
    <recommendedName>
        <fullName evidence="5">tRNA pseudouridine synthase B</fullName>
        <ecNumber evidence="5">5.4.99.25</ecNumber>
    </recommendedName>
    <alternativeName>
        <fullName evidence="5">tRNA pseudouridine(55) synthase</fullName>
        <shortName evidence="5">Psi55 synthase</shortName>
    </alternativeName>
    <alternativeName>
        <fullName evidence="5">tRNA pseudouridylate synthase</fullName>
    </alternativeName>
    <alternativeName>
        <fullName evidence="5">tRNA-uridine isomerase</fullName>
    </alternativeName>
</protein>
<dbReference type="PANTHER" id="PTHR13767">
    <property type="entry name" value="TRNA-PSEUDOURIDINE SYNTHASE"/>
    <property type="match status" value="1"/>
</dbReference>
<reference evidence="8 9" key="1">
    <citation type="submission" date="2016-01" db="EMBL/GenBank/DDBJ databases">
        <title>Genome sequence of Clostridium neopropionicum X4, DSM-3847.</title>
        <authorList>
            <person name="Poehlein A."/>
            <person name="Beck M.H."/>
            <person name="Bengelsdorf F.R."/>
            <person name="Daniel R."/>
            <person name="Duerre P."/>
        </authorList>
    </citation>
    <scope>NUCLEOTIDE SEQUENCE [LARGE SCALE GENOMIC DNA]</scope>
    <source>
        <strain evidence="8 9">DSM-3847</strain>
    </source>
</reference>
<dbReference type="RefSeq" id="WP_066088155.1">
    <property type="nucleotide sequence ID" value="NZ_LRVM01000006.1"/>
</dbReference>
<gene>
    <name evidence="5 8" type="primary">truB</name>
    <name evidence="8" type="ORF">CLNEO_19530</name>
</gene>
<dbReference type="GO" id="GO:0031119">
    <property type="term" value="P:tRNA pseudouridine synthesis"/>
    <property type="evidence" value="ECO:0007669"/>
    <property type="project" value="UniProtKB-UniRule"/>
</dbReference>
<evidence type="ECO:0000259" key="7">
    <source>
        <dbReference type="Pfam" id="PF16198"/>
    </source>
</evidence>
<dbReference type="InterPro" id="IPR032819">
    <property type="entry name" value="TruB_C"/>
</dbReference>
<dbReference type="EMBL" id="LRVM01000006">
    <property type="protein sequence ID" value="KXL52544.1"/>
    <property type="molecule type" value="Genomic_DNA"/>
</dbReference>
<dbReference type="GO" id="GO:0160148">
    <property type="term" value="F:tRNA pseudouridine(55) synthase activity"/>
    <property type="evidence" value="ECO:0007669"/>
    <property type="project" value="UniProtKB-EC"/>
</dbReference>
<comment type="caution">
    <text evidence="8">The sequence shown here is derived from an EMBL/GenBank/DDBJ whole genome shotgun (WGS) entry which is preliminary data.</text>
</comment>
<dbReference type="InterPro" id="IPR002501">
    <property type="entry name" value="PsdUridine_synth_N"/>
</dbReference>
<feature type="domain" description="tRNA pseudouridylate synthase B C-terminal" evidence="7">
    <location>
        <begin position="172"/>
        <end position="228"/>
    </location>
</feature>
<evidence type="ECO:0000256" key="4">
    <source>
        <dbReference type="ARBA" id="ARBA00023235"/>
    </source>
</evidence>
<evidence type="ECO:0000259" key="6">
    <source>
        <dbReference type="Pfam" id="PF01509"/>
    </source>
</evidence>
<dbReference type="FunFam" id="3.30.2350.10:FF:000011">
    <property type="entry name" value="tRNA pseudouridine synthase B"/>
    <property type="match status" value="1"/>
</dbReference>
<dbReference type="InterPro" id="IPR014780">
    <property type="entry name" value="tRNA_psdUridine_synth_TruB"/>
</dbReference>
<dbReference type="OrthoDB" id="9802309at2"/>
<evidence type="ECO:0000256" key="5">
    <source>
        <dbReference type="HAMAP-Rule" id="MF_01080"/>
    </source>
</evidence>
<evidence type="ECO:0000313" key="9">
    <source>
        <dbReference type="Proteomes" id="UP000070539"/>
    </source>
</evidence>
<name>A0A136WDI3_9FIRM</name>
<dbReference type="GO" id="GO:1990481">
    <property type="term" value="P:mRNA pseudouridine synthesis"/>
    <property type="evidence" value="ECO:0007669"/>
    <property type="project" value="TreeGrafter"/>
</dbReference>
<dbReference type="NCBIfam" id="TIGR00431">
    <property type="entry name" value="TruB"/>
    <property type="match status" value="1"/>
</dbReference>
<evidence type="ECO:0000256" key="2">
    <source>
        <dbReference type="ARBA" id="ARBA00005642"/>
    </source>
</evidence>
<dbReference type="PANTHER" id="PTHR13767:SF2">
    <property type="entry name" value="PSEUDOURIDYLATE SYNTHASE TRUB1"/>
    <property type="match status" value="1"/>
</dbReference>
<dbReference type="GO" id="GO:0003723">
    <property type="term" value="F:RNA binding"/>
    <property type="evidence" value="ECO:0007669"/>
    <property type="project" value="InterPro"/>
</dbReference>